<dbReference type="EMBL" id="BRYA01000481">
    <property type="protein sequence ID" value="GMI49246.1"/>
    <property type="molecule type" value="Genomic_DNA"/>
</dbReference>
<feature type="transmembrane region" description="Helical" evidence="2">
    <location>
        <begin position="1008"/>
        <end position="1028"/>
    </location>
</feature>
<feature type="transmembrane region" description="Helical" evidence="2">
    <location>
        <begin position="823"/>
        <end position="845"/>
    </location>
</feature>
<feature type="transmembrane region" description="Helical" evidence="2">
    <location>
        <begin position="143"/>
        <end position="163"/>
    </location>
</feature>
<feature type="transmembrane region" description="Helical" evidence="2">
    <location>
        <begin position="550"/>
        <end position="573"/>
    </location>
</feature>
<comment type="caution">
    <text evidence="3">The sequence shown here is derived from an EMBL/GenBank/DDBJ whole genome shotgun (WGS) entry which is preliminary data.</text>
</comment>
<evidence type="ECO:0000313" key="4">
    <source>
        <dbReference type="Proteomes" id="UP001165065"/>
    </source>
</evidence>
<keyword evidence="2" id="KW-1133">Transmembrane helix</keyword>
<sequence>MKFMHNPLLIKTSARKAPDHDNAPPSPVSPPIAVEQSRVSTIWAFLLLLAQSFSVVFTLSALMLNGDLGFSIDLLSPSRFNEEEKNGAIYACDILWPLHILAFVFIFMFDPTRKRFLGPLQVMSILMGVSSRCLLMFHVRSSAAVISFLTGPIFVSCWVTVGLRQRCQRIKSEFTPQQVNDFVYHTLPASVISTFTSLLFLAGESVSCIAEKLRDRDRDRINDKEAVDALCENDPIQHFCSIGCNPSNNVCQCIDIRNANIGLSYAILCGTVVTVLIAPFSKDSYTWDNIVRFDLKFSEQLAVMILLAAAFLSLFNFAAAQDGGYTNNIMTSERARNGFDWTIIGLQYAFMFSVVIPEIAGNHLAAALPQVAQVLEQIRGTLRTLRQAKFAPFILACYFVIIFLCCLCPIFGIMLFSIGHKAAVHIEVLSPFVRQIVLTLAGLFMCGNLKGDGKKGKVMFIVSSSLQFLSTYTLSGLVFLTKRGKQLIDEARNNPESQEVGQFRGLGWKAWFWFPLSFAVPFLLFKLFVRGKKFMAMHSDAQIDKHLRNALQYFVGAFGPVVFLFAETASCILTEEDFRDCDILVHSNLLVTSQLLATTALYLVSEMSNQHLSYKDTIAFRNVDAGYIVRFFGIAITWGFTLAAFGARPREIIPGSYSAGLTGIMGKVNKGITIALYTLYAVLALWETNHFQFKSLLDEQLTGNLEQETTQRYGTLRRAWLRSWESLNALVARHAVKVEDARTSSLFVWIMSAITWLIMSQIYVAFALLAFSGPDSNEALLFFALYKSNEILMWPCFSAMQFFDLRKPHERKDSGNRNSRRLFVSATKIFFLIAIVLTAVVSTTIHQETILTDALTCVLQIVLTVVIHFAHKSAVEVESQEVRHNHVYNVVYPKTIQLAFPFLIICAEMMACWIEEYGMLTEGALLKDHRQCSGLSVGCLPLLLVILCEYWRETLYISIETSKFTLENICRLNMDFVGRFQIAGLVMASLFSLANYTMRGKRNVDWKGADGVMCYSFVGIIFVTVIIGNCSSNKQEESSTGRRSSLATVAGRRNRGKRTSLWEGGTKGARGKGMIANASRRGIFEEKKREKLSFMGAGEGLGDTTMNPGFI</sequence>
<feature type="transmembrane region" description="Helical" evidence="2">
    <location>
        <begin position="116"/>
        <end position="137"/>
    </location>
</feature>
<accession>A0A9W7GP53</accession>
<protein>
    <submittedName>
        <fullName evidence="3">Uncharacterized protein</fullName>
    </submittedName>
</protein>
<dbReference type="OrthoDB" id="200507at2759"/>
<dbReference type="AlphaFoldDB" id="A0A9W7GP53"/>
<feature type="transmembrane region" description="Helical" evidence="2">
    <location>
        <begin position="301"/>
        <end position="320"/>
    </location>
</feature>
<proteinExistence type="predicted"/>
<feature type="transmembrane region" description="Helical" evidence="2">
    <location>
        <begin position="42"/>
        <end position="64"/>
    </location>
</feature>
<feature type="transmembrane region" description="Helical" evidence="2">
    <location>
        <begin position="262"/>
        <end position="281"/>
    </location>
</feature>
<evidence type="ECO:0000256" key="2">
    <source>
        <dbReference type="SAM" id="Phobius"/>
    </source>
</evidence>
<feature type="transmembrane region" description="Helical" evidence="2">
    <location>
        <begin position="585"/>
        <end position="604"/>
    </location>
</feature>
<feature type="transmembrane region" description="Helical" evidence="2">
    <location>
        <begin position="88"/>
        <end position="109"/>
    </location>
</feature>
<keyword evidence="2" id="KW-0472">Membrane</keyword>
<evidence type="ECO:0000256" key="1">
    <source>
        <dbReference type="SAM" id="MobiDB-lite"/>
    </source>
</evidence>
<reference evidence="4" key="1">
    <citation type="journal article" date="2023" name="Commun. Biol.">
        <title>Genome analysis of Parmales, the sister group of diatoms, reveals the evolutionary specialization of diatoms from phago-mixotrophs to photoautotrophs.</title>
        <authorList>
            <person name="Ban H."/>
            <person name="Sato S."/>
            <person name="Yoshikawa S."/>
            <person name="Yamada K."/>
            <person name="Nakamura Y."/>
            <person name="Ichinomiya M."/>
            <person name="Sato N."/>
            <person name="Blanc-Mathieu R."/>
            <person name="Endo H."/>
            <person name="Kuwata A."/>
            <person name="Ogata H."/>
        </authorList>
    </citation>
    <scope>NUCLEOTIDE SEQUENCE [LARGE SCALE GENOMIC DNA]</scope>
</reference>
<keyword evidence="4" id="KW-1185">Reference proteome</keyword>
<organism evidence="3 4">
    <name type="scientific">Triparma columacea</name>
    <dbReference type="NCBI Taxonomy" id="722753"/>
    <lineage>
        <taxon>Eukaryota</taxon>
        <taxon>Sar</taxon>
        <taxon>Stramenopiles</taxon>
        <taxon>Ochrophyta</taxon>
        <taxon>Bolidophyceae</taxon>
        <taxon>Parmales</taxon>
        <taxon>Triparmaceae</taxon>
        <taxon>Triparma</taxon>
    </lineage>
</organism>
<feature type="transmembrane region" description="Helical" evidence="2">
    <location>
        <begin position="668"/>
        <end position="686"/>
    </location>
</feature>
<feature type="transmembrane region" description="Helical" evidence="2">
    <location>
        <begin position="458"/>
        <end position="480"/>
    </location>
</feature>
<feature type="transmembrane region" description="Helical" evidence="2">
    <location>
        <begin position="510"/>
        <end position="529"/>
    </location>
</feature>
<feature type="transmembrane region" description="Helical" evidence="2">
    <location>
        <begin position="393"/>
        <end position="416"/>
    </location>
</feature>
<feature type="transmembrane region" description="Helical" evidence="2">
    <location>
        <begin position="783"/>
        <end position="803"/>
    </location>
</feature>
<feature type="region of interest" description="Disordered" evidence="1">
    <location>
        <begin position="1033"/>
        <end position="1072"/>
    </location>
</feature>
<name>A0A9W7GP53_9STRA</name>
<dbReference type="Proteomes" id="UP001165065">
    <property type="component" value="Unassembled WGS sequence"/>
</dbReference>
<keyword evidence="2" id="KW-0812">Transmembrane</keyword>
<feature type="transmembrane region" description="Helical" evidence="2">
    <location>
        <begin position="428"/>
        <end position="446"/>
    </location>
</feature>
<feature type="transmembrane region" description="Helical" evidence="2">
    <location>
        <begin position="976"/>
        <end position="996"/>
    </location>
</feature>
<feature type="transmembrane region" description="Helical" evidence="2">
    <location>
        <begin position="746"/>
        <end position="771"/>
    </location>
</feature>
<evidence type="ECO:0000313" key="3">
    <source>
        <dbReference type="EMBL" id="GMI49246.1"/>
    </source>
</evidence>
<gene>
    <name evidence="3" type="ORF">TrCOL_g12831</name>
</gene>
<feature type="transmembrane region" description="Helical" evidence="2">
    <location>
        <begin position="625"/>
        <end position="648"/>
    </location>
</feature>